<dbReference type="Proteomes" id="UP001549366">
    <property type="component" value="Unassembled WGS sequence"/>
</dbReference>
<dbReference type="Pfam" id="PF09526">
    <property type="entry name" value="DUF2387"/>
    <property type="match status" value="1"/>
</dbReference>
<evidence type="ECO:0000313" key="1">
    <source>
        <dbReference type="EMBL" id="MET4757225.1"/>
    </source>
</evidence>
<organism evidence="1 2">
    <name type="scientific">Endozoicomonas lisbonensis</name>
    <dbReference type="NCBI Taxonomy" id="3120522"/>
    <lineage>
        <taxon>Bacteria</taxon>
        <taxon>Pseudomonadati</taxon>
        <taxon>Pseudomonadota</taxon>
        <taxon>Gammaproteobacteria</taxon>
        <taxon>Oceanospirillales</taxon>
        <taxon>Endozoicomonadaceae</taxon>
        <taxon>Endozoicomonas</taxon>
    </lineage>
</organism>
<dbReference type="RefSeq" id="WP_354007395.1">
    <property type="nucleotide sequence ID" value="NZ_JBEWTA010000001.1"/>
</dbReference>
<name>A0ABV2SHH4_9GAMM</name>
<dbReference type="InterPro" id="IPR012658">
    <property type="entry name" value="YheV"/>
</dbReference>
<protein>
    <submittedName>
        <fullName evidence="1">Metal-binding protein (TIGR02443 family)</fullName>
    </submittedName>
</protein>
<gene>
    <name evidence="1" type="ORF">V5J35_002417</name>
</gene>
<sequence>MTIKRFIAGAVCPACGVQDSVRVFRKEDRDIRECVDCGFSDAVQEMPALVGELPETRVSKTRLLKTRASHEGEGRHDTVNEDQNVQVVRILDS</sequence>
<dbReference type="EMBL" id="JBEWTB010000002">
    <property type="protein sequence ID" value="MET4757225.1"/>
    <property type="molecule type" value="Genomic_DNA"/>
</dbReference>
<proteinExistence type="predicted"/>
<dbReference type="NCBIfam" id="TIGR02443">
    <property type="entry name" value="YheV family putative zinc ribbon protein"/>
    <property type="match status" value="1"/>
</dbReference>
<comment type="caution">
    <text evidence="1">The sequence shown here is derived from an EMBL/GenBank/DDBJ whole genome shotgun (WGS) entry which is preliminary data.</text>
</comment>
<evidence type="ECO:0000313" key="2">
    <source>
        <dbReference type="Proteomes" id="UP001549366"/>
    </source>
</evidence>
<keyword evidence="2" id="KW-1185">Reference proteome</keyword>
<reference evidence="1 2" key="1">
    <citation type="submission" date="2024-06" db="EMBL/GenBank/DDBJ databases">
        <title>Genomic Encyclopedia of Type Strains, Phase V (KMG-V): Genome sequencing to study the core and pangenomes of soil and plant-associated prokaryotes.</title>
        <authorList>
            <person name="Whitman W."/>
        </authorList>
    </citation>
    <scope>NUCLEOTIDE SEQUENCE [LARGE SCALE GENOMIC DNA]</scope>
    <source>
        <strain evidence="1 2">NE40</strain>
    </source>
</reference>
<accession>A0ABV2SHH4</accession>